<evidence type="ECO:0000256" key="4">
    <source>
        <dbReference type="ARBA" id="ARBA00023163"/>
    </source>
</evidence>
<keyword evidence="3" id="KW-0238">DNA-binding</keyword>
<keyword evidence="4" id="KW-0804">Transcription</keyword>
<reference evidence="6 7" key="1">
    <citation type="submission" date="2023-11" db="EMBL/GenBank/DDBJ databases">
        <title>MicrobeMod: A computational toolkit for identifying prokaryotic methylation and restriction-modification with nanopore sequencing.</title>
        <authorList>
            <person name="Crits-Christoph A."/>
            <person name="Kang S.C."/>
            <person name="Lee H."/>
            <person name="Ostrov N."/>
        </authorList>
    </citation>
    <scope>NUCLEOTIDE SEQUENCE [LARGE SCALE GENOMIC DNA]</scope>
    <source>
        <strain evidence="6 7">ATCC 14820</strain>
    </source>
</reference>
<name>A0ABU4PNK0_9SPHN</name>
<protein>
    <submittedName>
        <fullName evidence="6">MerR family transcriptional regulator</fullName>
    </submittedName>
</protein>
<accession>A0ABU4PNK0</accession>
<dbReference type="Proteomes" id="UP001279660">
    <property type="component" value="Unassembled WGS sequence"/>
</dbReference>
<keyword evidence="1" id="KW-0678">Repressor</keyword>
<dbReference type="InterPro" id="IPR009061">
    <property type="entry name" value="DNA-bd_dom_put_sf"/>
</dbReference>
<evidence type="ECO:0000256" key="2">
    <source>
        <dbReference type="ARBA" id="ARBA00023015"/>
    </source>
</evidence>
<dbReference type="SMART" id="SM00422">
    <property type="entry name" value="HTH_MERR"/>
    <property type="match status" value="1"/>
</dbReference>
<dbReference type="SUPFAM" id="SSF46955">
    <property type="entry name" value="Putative DNA-binding domain"/>
    <property type="match status" value="1"/>
</dbReference>
<evidence type="ECO:0000256" key="3">
    <source>
        <dbReference type="ARBA" id="ARBA00023125"/>
    </source>
</evidence>
<organism evidence="6 7">
    <name type="scientific">Sphingomonas echinoides</name>
    <dbReference type="NCBI Taxonomy" id="59803"/>
    <lineage>
        <taxon>Bacteria</taxon>
        <taxon>Pseudomonadati</taxon>
        <taxon>Pseudomonadota</taxon>
        <taxon>Alphaproteobacteria</taxon>
        <taxon>Sphingomonadales</taxon>
        <taxon>Sphingomonadaceae</taxon>
        <taxon>Sphingomonas</taxon>
    </lineage>
</organism>
<keyword evidence="2" id="KW-0805">Transcription regulation</keyword>
<dbReference type="CDD" id="cd01106">
    <property type="entry name" value="HTH_TipAL-Mta"/>
    <property type="match status" value="1"/>
</dbReference>
<dbReference type="InterPro" id="IPR047057">
    <property type="entry name" value="MerR_fam"/>
</dbReference>
<dbReference type="PANTHER" id="PTHR30204">
    <property type="entry name" value="REDOX-CYCLING DRUG-SENSING TRANSCRIPTIONAL ACTIVATOR SOXR"/>
    <property type="match status" value="1"/>
</dbReference>
<evidence type="ECO:0000313" key="6">
    <source>
        <dbReference type="EMBL" id="MDX5985519.1"/>
    </source>
</evidence>
<comment type="caution">
    <text evidence="6">The sequence shown here is derived from an EMBL/GenBank/DDBJ whole genome shotgun (WGS) entry which is preliminary data.</text>
</comment>
<dbReference type="RefSeq" id="WP_010407898.1">
    <property type="nucleotide sequence ID" value="NZ_JAWXXV010000001.1"/>
</dbReference>
<evidence type="ECO:0000256" key="1">
    <source>
        <dbReference type="ARBA" id="ARBA00022491"/>
    </source>
</evidence>
<dbReference type="PROSITE" id="PS50937">
    <property type="entry name" value="HTH_MERR_2"/>
    <property type="match status" value="1"/>
</dbReference>
<evidence type="ECO:0000259" key="5">
    <source>
        <dbReference type="PROSITE" id="PS50937"/>
    </source>
</evidence>
<evidence type="ECO:0000313" key="7">
    <source>
        <dbReference type="Proteomes" id="UP001279660"/>
    </source>
</evidence>
<dbReference type="Pfam" id="PF13411">
    <property type="entry name" value="MerR_1"/>
    <property type="match status" value="1"/>
</dbReference>
<dbReference type="PANTHER" id="PTHR30204:SF69">
    <property type="entry name" value="MERR-FAMILY TRANSCRIPTIONAL REGULATOR"/>
    <property type="match status" value="1"/>
</dbReference>
<sequence length="267" mass="28946">MAQTEPYLRSAEAARRFGVSGKALRVYERYGLVRAERTAAGWRVYGPEQIRRLHQVIALKSFGFSLRRIADLLSGDLADLAAFLELHEQLLRQEATRVAEALRLLSAARAKLAHQGGLSSDELMDLTKETAMTDPRTNDVSAAYQAIAAKHFSPADQATLDANGYGGMHQPDADWGTLHEEATRLMTIGDPHSPQAIDLARRWMGKVFEATGGDPALTRKMKMVARETHQQPAFAAASPSANALMDFVAQAYGAAIAAGVMSNPAEG</sequence>
<feature type="domain" description="HTH merR-type" evidence="5">
    <location>
        <begin position="7"/>
        <end position="75"/>
    </location>
</feature>
<proteinExistence type="predicted"/>
<dbReference type="InterPro" id="IPR000551">
    <property type="entry name" value="MerR-type_HTH_dom"/>
</dbReference>
<dbReference type="EMBL" id="JAWXXV010000001">
    <property type="protein sequence ID" value="MDX5985519.1"/>
    <property type="molecule type" value="Genomic_DNA"/>
</dbReference>
<dbReference type="Gene3D" id="1.10.1660.10">
    <property type="match status" value="1"/>
</dbReference>
<keyword evidence="7" id="KW-1185">Reference proteome</keyword>
<gene>
    <name evidence="6" type="ORF">SIL82_14780</name>
</gene>